<name>A0ABN0SVZ2_9FIRM</name>
<proteinExistence type="inferred from homology"/>
<comment type="similarity">
    <text evidence="2 7">Belongs to the MlaE permease family.</text>
</comment>
<evidence type="ECO:0000256" key="3">
    <source>
        <dbReference type="ARBA" id="ARBA00022448"/>
    </source>
</evidence>
<comment type="caution">
    <text evidence="7">Lacks conserved residue(s) required for the propagation of feature annotation.</text>
</comment>
<protein>
    <submittedName>
        <fullName evidence="8">MlaE family lipid ABC transporter permease subunit</fullName>
    </submittedName>
</protein>
<dbReference type="InterPro" id="IPR003453">
    <property type="entry name" value="ABC_MlaE_roteobac"/>
</dbReference>
<keyword evidence="9" id="KW-1185">Reference proteome</keyword>
<dbReference type="NCBIfam" id="TIGR00056">
    <property type="entry name" value="MlaE family lipid ABC transporter permease subunit"/>
    <property type="match status" value="1"/>
</dbReference>
<evidence type="ECO:0000313" key="8">
    <source>
        <dbReference type="EMBL" id="GAA0202849.1"/>
    </source>
</evidence>
<dbReference type="PANTHER" id="PTHR30188:SF4">
    <property type="entry name" value="PROTEIN TRIGALACTOSYLDIACYLGLYCEROL 1, CHLOROPLASTIC"/>
    <property type="match status" value="1"/>
</dbReference>
<dbReference type="Pfam" id="PF02405">
    <property type="entry name" value="MlaE"/>
    <property type="match status" value="1"/>
</dbReference>
<feature type="transmembrane region" description="Helical" evidence="7">
    <location>
        <begin position="61"/>
        <end position="84"/>
    </location>
</feature>
<reference evidence="8 9" key="1">
    <citation type="journal article" date="2019" name="Int. J. Syst. Evol. Microbiol.">
        <title>The Global Catalogue of Microorganisms (GCM) 10K type strain sequencing project: providing services to taxonomists for standard genome sequencing and annotation.</title>
        <authorList>
            <consortium name="The Broad Institute Genomics Platform"/>
            <consortium name="The Broad Institute Genome Sequencing Center for Infectious Disease"/>
            <person name="Wu L."/>
            <person name="Ma J."/>
        </authorList>
    </citation>
    <scope>NUCLEOTIDE SEQUENCE [LARGE SCALE GENOMIC DNA]</scope>
    <source>
        <strain evidence="8 9">JCM 8542</strain>
    </source>
</reference>
<evidence type="ECO:0000313" key="9">
    <source>
        <dbReference type="Proteomes" id="UP001500399"/>
    </source>
</evidence>
<evidence type="ECO:0000256" key="2">
    <source>
        <dbReference type="ARBA" id="ARBA00007556"/>
    </source>
</evidence>
<keyword evidence="5 7" id="KW-1133">Transmembrane helix</keyword>
<sequence length="269" mass="29078">MVVEAYKIYERREFMQRIFEAVGRFVLTHLANIGRITLLYAETARQVTRRLRVRSIIYQMAHLGADSLLIVGLTLLFTGIVLTLQIAHEFIRYGAQSTIGAVIAIGIGRELGPVLVGVVCAGRVGAAITAEVSTMKVTEQIDALRVMAVSPVNYLIVPRMLACMIVVPVLTVFGDVIGVLGGYLTAVHYSGISPYTFTHSITQYAAIYDMTGGLVKAIFFGNVIAVLGCHYGLNAPSGAEGVGKATMQTVVTSIIVIFILNAVLTFFLF</sequence>
<dbReference type="InterPro" id="IPR030802">
    <property type="entry name" value="Permease_MalE"/>
</dbReference>
<feature type="transmembrane region" description="Helical" evidence="7">
    <location>
        <begin position="214"/>
        <end position="233"/>
    </location>
</feature>
<evidence type="ECO:0000256" key="1">
    <source>
        <dbReference type="ARBA" id="ARBA00004141"/>
    </source>
</evidence>
<evidence type="ECO:0000256" key="5">
    <source>
        <dbReference type="ARBA" id="ARBA00022989"/>
    </source>
</evidence>
<gene>
    <name evidence="8" type="ORF">GCM10008919_02730</name>
</gene>
<evidence type="ECO:0000256" key="7">
    <source>
        <dbReference type="RuleBase" id="RU362044"/>
    </source>
</evidence>
<evidence type="ECO:0000256" key="4">
    <source>
        <dbReference type="ARBA" id="ARBA00022692"/>
    </source>
</evidence>
<feature type="transmembrane region" description="Helical" evidence="7">
    <location>
        <begin position="245"/>
        <end position="268"/>
    </location>
</feature>
<keyword evidence="4 7" id="KW-0812">Transmembrane</keyword>
<dbReference type="Proteomes" id="UP001500399">
    <property type="component" value="Unassembled WGS sequence"/>
</dbReference>
<feature type="transmembrane region" description="Helical" evidence="7">
    <location>
        <begin position="161"/>
        <end position="184"/>
    </location>
</feature>
<dbReference type="PANTHER" id="PTHR30188">
    <property type="entry name" value="ABC TRANSPORTER PERMEASE PROTEIN-RELATED"/>
    <property type="match status" value="1"/>
</dbReference>
<keyword evidence="3" id="KW-0813">Transport</keyword>
<dbReference type="EMBL" id="BAAACR010000002">
    <property type="protein sequence ID" value="GAA0202849.1"/>
    <property type="molecule type" value="Genomic_DNA"/>
</dbReference>
<keyword evidence="6 7" id="KW-0472">Membrane</keyword>
<accession>A0ABN0SVZ2</accession>
<evidence type="ECO:0000256" key="6">
    <source>
        <dbReference type="ARBA" id="ARBA00023136"/>
    </source>
</evidence>
<comment type="caution">
    <text evidence="8">The sequence shown here is derived from an EMBL/GenBank/DDBJ whole genome shotgun (WGS) entry which is preliminary data.</text>
</comment>
<organism evidence="8 9">
    <name type="scientific">Selenomonas dianae</name>
    <dbReference type="NCBI Taxonomy" id="135079"/>
    <lineage>
        <taxon>Bacteria</taxon>
        <taxon>Bacillati</taxon>
        <taxon>Bacillota</taxon>
        <taxon>Negativicutes</taxon>
        <taxon>Selenomonadales</taxon>
        <taxon>Selenomonadaceae</taxon>
        <taxon>Selenomonas</taxon>
    </lineage>
</organism>
<comment type="subcellular location">
    <subcellularLocation>
        <location evidence="1">Membrane</location>
        <topology evidence="1">Multi-pass membrane protein</topology>
    </subcellularLocation>
</comment>